<name>A0A511XR31_9PROT</name>
<keyword evidence="3" id="KW-1185">Reference proteome</keyword>
<comment type="caution">
    <text evidence="2">The sequence shown here is derived from an EMBL/GenBank/DDBJ whole genome shotgun (WGS) entry which is preliminary data.</text>
</comment>
<sequence length="56" mass="6309">MDRLFGRIEDKARMGCPADTPVDDRRGEDINDERDADEPRPGCDLALSDPFVQPMC</sequence>
<evidence type="ECO:0000313" key="2">
    <source>
        <dbReference type="EMBL" id="GEN65413.1"/>
    </source>
</evidence>
<evidence type="ECO:0000256" key="1">
    <source>
        <dbReference type="SAM" id="MobiDB-lite"/>
    </source>
</evidence>
<dbReference type="AlphaFoldDB" id="A0A511XR31"/>
<reference evidence="2 3" key="1">
    <citation type="submission" date="2019-07" db="EMBL/GenBank/DDBJ databases">
        <title>Whole genome shotgun sequence of Acetobacter oeni NBRC 105207.</title>
        <authorList>
            <person name="Hosoyama A."/>
            <person name="Uohara A."/>
            <person name="Ohji S."/>
            <person name="Ichikawa N."/>
        </authorList>
    </citation>
    <scope>NUCLEOTIDE SEQUENCE [LARGE SCALE GENOMIC DNA]</scope>
    <source>
        <strain evidence="2 3">NBRC 105207</strain>
    </source>
</reference>
<feature type="region of interest" description="Disordered" evidence="1">
    <location>
        <begin position="1"/>
        <end position="56"/>
    </location>
</feature>
<dbReference type="Proteomes" id="UP000321746">
    <property type="component" value="Unassembled WGS sequence"/>
</dbReference>
<organism evidence="2 3">
    <name type="scientific">Acetobacter oeni</name>
    <dbReference type="NCBI Taxonomy" id="304077"/>
    <lineage>
        <taxon>Bacteria</taxon>
        <taxon>Pseudomonadati</taxon>
        <taxon>Pseudomonadota</taxon>
        <taxon>Alphaproteobacteria</taxon>
        <taxon>Acetobacterales</taxon>
        <taxon>Acetobacteraceae</taxon>
        <taxon>Acetobacter</taxon>
    </lineage>
</organism>
<gene>
    <name evidence="2" type="ORF">AOE01nite_36370</name>
</gene>
<dbReference type="EMBL" id="BJYG01000119">
    <property type="protein sequence ID" value="GEN65413.1"/>
    <property type="molecule type" value="Genomic_DNA"/>
</dbReference>
<protein>
    <submittedName>
        <fullName evidence="2">Uncharacterized protein</fullName>
    </submittedName>
</protein>
<evidence type="ECO:0000313" key="3">
    <source>
        <dbReference type="Proteomes" id="UP000321746"/>
    </source>
</evidence>
<proteinExistence type="predicted"/>
<accession>A0A511XR31</accession>
<feature type="compositionally biased region" description="Basic and acidic residues" evidence="1">
    <location>
        <begin position="1"/>
        <end position="13"/>
    </location>
</feature>